<evidence type="ECO:0000313" key="3">
    <source>
        <dbReference type="Proteomes" id="UP000826012"/>
    </source>
</evidence>
<name>A0ABM7SGX5_9MYCO</name>
<accession>A0ABM7SGX5</accession>
<reference evidence="2 3" key="1">
    <citation type="submission" date="2021-07" db="EMBL/GenBank/DDBJ databases">
        <title>Complete genome sequence of nontuberculous Mycobacterium sp. TY59.</title>
        <authorList>
            <person name="Fukushima K."/>
        </authorList>
    </citation>
    <scope>NUCLEOTIDE SEQUENCE [LARGE SCALE GENOMIC DNA]</scope>
    <source>
        <strain evidence="2 3">TY59</strain>
    </source>
</reference>
<gene>
    <name evidence="2" type="ORF">MTY59_01380</name>
</gene>
<dbReference type="GO" id="GO:0016787">
    <property type="term" value="F:hydrolase activity"/>
    <property type="evidence" value="ECO:0007669"/>
    <property type="project" value="UniProtKB-KW"/>
</dbReference>
<evidence type="ECO:0000313" key="2">
    <source>
        <dbReference type="EMBL" id="BCZ20283.1"/>
    </source>
</evidence>
<organism evidence="2 3">
    <name type="scientific">Mycobacterium senriense</name>
    <dbReference type="NCBI Taxonomy" id="2775496"/>
    <lineage>
        <taxon>Bacteria</taxon>
        <taxon>Bacillati</taxon>
        <taxon>Actinomycetota</taxon>
        <taxon>Actinomycetes</taxon>
        <taxon>Mycobacteriales</taxon>
        <taxon>Mycobacteriaceae</taxon>
        <taxon>Mycobacterium</taxon>
        <taxon>Mycobacterium avium complex (MAC)</taxon>
    </lineage>
</organism>
<dbReference type="Proteomes" id="UP000826012">
    <property type="component" value="Chromosome"/>
</dbReference>
<reference evidence="2 3" key="2">
    <citation type="submission" date="2021-07" db="EMBL/GenBank/DDBJ databases">
        <authorList>
            <person name="Matsumoto Y."/>
            <person name="Motooka D."/>
            <person name="Nakamura S."/>
        </authorList>
    </citation>
    <scope>NUCLEOTIDE SEQUENCE [LARGE SCALE GENOMIC DNA]</scope>
    <source>
        <strain evidence="2 3">TY59</strain>
    </source>
</reference>
<evidence type="ECO:0000259" key="1">
    <source>
        <dbReference type="Pfam" id="PF07858"/>
    </source>
</evidence>
<proteinExistence type="predicted"/>
<dbReference type="RefSeq" id="WP_221043976.1">
    <property type="nucleotide sequence ID" value="NZ_AP024828.1"/>
</dbReference>
<dbReference type="EMBL" id="AP024828">
    <property type="protein sequence ID" value="BCZ20283.1"/>
    <property type="molecule type" value="Genomic_DNA"/>
</dbReference>
<keyword evidence="2" id="KW-0378">Hydrolase</keyword>
<feature type="domain" description="Limonene-1,2-epoxide hydrolase" evidence="1">
    <location>
        <begin position="29"/>
        <end position="121"/>
    </location>
</feature>
<dbReference type="Pfam" id="PF07858">
    <property type="entry name" value="LEH"/>
    <property type="match status" value="1"/>
</dbReference>
<dbReference type="SUPFAM" id="SSF54427">
    <property type="entry name" value="NTF2-like"/>
    <property type="match status" value="1"/>
</dbReference>
<protein>
    <submittedName>
        <fullName evidence="2">Limonene-1,2-epoxide hydrolase</fullName>
    </submittedName>
</protein>
<dbReference type="Gene3D" id="3.10.450.50">
    <property type="match status" value="1"/>
</dbReference>
<dbReference type="InterPro" id="IPR032710">
    <property type="entry name" value="NTF2-like_dom_sf"/>
</dbReference>
<dbReference type="InterPro" id="IPR013100">
    <property type="entry name" value="LEH"/>
</dbReference>
<sequence length="124" mass="14068">MTNSADELVMGFCKLWASPNPKKLASYFTEDAVYYNIPMAPVEGRAAIEQFFTGFTADYDGIDFEVHRQVCAGNLVMNERVDVLRRKDGRSLQLPVMGVFEIVDNRIAAWRDYFDLATLTRAFG</sequence>
<keyword evidence="3" id="KW-1185">Reference proteome</keyword>